<evidence type="ECO:0000256" key="10">
    <source>
        <dbReference type="PROSITE-ProRule" id="PRU01360"/>
    </source>
</evidence>
<dbReference type="HOGENOM" id="CLU_008287_18_5_5"/>
<feature type="domain" description="TonB-dependent receptor plug" evidence="14">
    <location>
        <begin position="47"/>
        <end position="154"/>
    </location>
</feature>
<evidence type="ECO:0000256" key="3">
    <source>
        <dbReference type="ARBA" id="ARBA00022452"/>
    </source>
</evidence>
<evidence type="ECO:0000256" key="6">
    <source>
        <dbReference type="ARBA" id="ARBA00023077"/>
    </source>
</evidence>
<dbReference type="GO" id="GO:0015344">
    <property type="term" value="F:siderophore uptake transmembrane transporter activity"/>
    <property type="evidence" value="ECO:0007669"/>
    <property type="project" value="TreeGrafter"/>
</dbReference>
<dbReference type="PANTHER" id="PTHR30069">
    <property type="entry name" value="TONB-DEPENDENT OUTER MEMBRANE RECEPTOR"/>
    <property type="match status" value="1"/>
</dbReference>
<dbReference type="Proteomes" id="UP000002745">
    <property type="component" value="Chromosome"/>
</dbReference>
<dbReference type="KEGG" id="hba:Hbal_2155"/>
<dbReference type="InterPro" id="IPR037066">
    <property type="entry name" value="Plug_dom_sf"/>
</dbReference>
<dbReference type="CDD" id="cd01347">
    <property type="entry name" value="ligand_gated_channel"/>
    <property type="match status" value="1"/>
</dbReference>
<dbReference type="GO" id="GO:0009279">
    <property type="term" value="C:cell outer membrane"/>
    <property type="evidence" value="ECO:0007669"/>
    <property type="project" value="UniProtKB-SubCell"/>
</dbReference>
<comment type="similarity">
    <text evidence="10 11">Belongs to the TonB-dependent receptor family.</text>
</comment>
<dbReference type="EMBL" id="CP001678">
    <property type="protein sequence ID" value="ACT59836.1"/>
    <property type="molecule type" value="Genomic_DNA"/>
</dbReference>
<keyword evidence="3 10" id="KW-1134">Transmembrane beta strand</keyword>
<feature type="signal peptide" evidence="12">
    <location>
        <begin position="1"/>
        <end position="21"/>
    </location>
</feature>
<gene>
    <name evidence="15" type="ordered locus">Hbal_2155</name>
</gene>
<dbReference type="PROSITE" id="PS51257">
    <property type="entry name" value="PROKAR_LIPOPROTEIN"/>
    <property type="match status" value="1"/>
</dbReference>
<dbReference type="PANTHER" id="PTHR30069:SF29">
    <property type="entry name" value="HEMOGLOBIN AND HEMOGLOBIN-HAPTOGLOBIN-BINDING PROTEIN 1-RELATED"/>
    <property type="match status" value="1"/>
</dbReference>
<accession>C6XM04</accession>
<dbReference type="Gene3D" id="2.170.130.10">
    <property type="entry name" value="TonB-dependent receptor, plug domain"/>
    <property type="match status" value="1"/>
</dbReference>
<keyword evidence="4 10" id="KW-0812">Transmembrane</keyword>
<evidence type="ECO:0000256" key="9">
    <source>
        <dbReference type="ARBA" id="ARBA00023237"/>
    </source>
</evidence>
<comment type="subcellular location">
    <subcellularLocation>
        <location evidence="1 10">Cell outer membrane</location>
        <topology evidence="1 10">Multi-pass membrane protein</topology>
    </subcellularLocation>
</comment>
<dbReference type="Pfam" id="PF00593">
    <property type="entry name" value="TonB_dep_Rec_b-barrel"/>
    <property type="match status" value="1"/>
</dbReference>
<organism evidence="15 16">
    <name type="scientific">Hirschia baltica (strain ATCC 49814 / DSM 5838 / IFAM 1418)</name>
    <dbReference type="NCBI Taxonomy" id="582402"/>
    <lineage>
        <taxon>Bacteria</taxon>
        <taxon>Pseudomonadati</taxon>
        <taxon>Pseudomonadota</taxon>
        <taxon>Alphaproteobacteria</taxon>
        <taxon>Hyphomonadales</taxon>
        <taxon>Hyphomonadaceae</taxon>
        <taxon>Hirschia</taxon>
    </lineage>
</organism>
<dbReference type="SUPFAM" id="SSF56935">
    <property type="entry name" value="Porins"/>
    <property type="match status" value="1"/>
</dbReference>
<evidence type="ECO:0000256" key="5">
    <source>
        <dbReference type="ARBA" id="ARBA00022729"/>
    </source>
</evidence>
<keyword evidence="16" id="KW-1185">Reference proteome</keyword>
<name>C6XM04_HIRBI</name>
<keyword evidence="6 11" id="KW-0798">TonB box</keyword>
<sequence length="616" mass="66084">MNYKTALLSAVALSCSTTAFAEENAAETDKKLDTIVVNSSRIGQTLTEIGTSVDIITSADIEELGFRFALDAIANSPSVTVNQNGSFGGNASVRIRGASSGQTLVLIDGVPVGDVSTTDGSFNFANIDNSNIDRIEILKGAQSTLWGSDAIGGVIAITTKTPDDGFGGDAFAEIGSFSTKRGGAAIEYGSDKGDFRLSASTIDTDGISKADQANGNDERDGFNSNNITAKGGLNFGSNARLSATVNYTDSESEYDGYAFGAQGNVADGGQLGLSEVLSGNVALSLPLFSDRLENDFLIGYSETDRQNLTNGIESFKANGDRLIGRYQGVLTINDLNKVAFGLEHEEGNFDSGSTFGSDDGNQTSDSLFAMYELQPVDTLTFTAGVRVDDHSEYGTQTTGRLAAAFNPTDLLTLRASWGQGFKAPTLYQLFSAYGDPDLVPEESEGYDIGVDLRTPDQKGLFSLTFFDQEVTNQIDYSYANYRYDNIAKVNSQGVEFAGSYDLLNWLSVDVNYAYIDAEDDAGQLVRIPEHSGDVSLAFRPDGPFASSILLRYNGSEEDANGTVDEWTRVDLNASYDVSENVQLYTRIENLFDEEYQQILGYGTPGLSGSFGLRLNY</sequence>
<evidence type="ECO:0000256" key="7">
    <source>
        <dbReference type="ARBA" id="ARBA00023136"/>
    </source>
</evidence>
<dbReference type="Gene3D" id="2.40.170.20">
    <property type="entry name" value="TonB-dependent receptor, beta-barrel domain"/>
    <property type="match status" value="1"/>
</dbReference>
<evidence type="ECO:0000313" key="16">
    <source>
        <dbReference type="Proteomes" id="UP000002745"/>
    </source>
</evidence>
<evidence type="ECO:0000259" key="13">
    <source>
        <dbReference type="Pfam" id="PF00593"/>
    </source>
</evidence>
<dbReference type="InterPro" id="IPR039426">
    <property type="entry name" value="TonB-dep_rcpt-like"/>
</dbReference>
<keyword evidence="5 12" id="KW-0732">Signal</keyword>
<dbReference type="InterPro" id="IPR012910">
    <property type="entry name" value="Plug_dom"/>
</dbReference>
<keyword evidence="2 10" id="KW-0813">Transport</keyword>
<dbReference type="InterPro" id="IPR000531">
    <property type="entry name" value="Beta-barrel_TonB"/>
</dbReference>
<evidence type="ECO:0000259" key="14">
    <source>
        <dbReference type="Pfam" id="PF07715"/>
    </source>
</evidence>
<keyword evidence="8 15" id="KW-0675">Receptor</keyword>
<reference evidence="16" key="1">
    <citation type="journal article" date="2011" name="J. Bacteriol.">
        <title>Genome sequences of eight morphologically diverse alphaproteobacteria.</title>
        <authorList>
            <consortium name="US DOE Joint Genome Institute"/>
            <person name="Brown P.J."/>
            <person name="Kysela D.T."/>
            <person name="Buechlein A."/>
            <person name="Hemmerich C."/>
            <person name="Brun Y.V."/>
        </authorList>
    </citation>
    <scope>NUCLEOTIDE SEQUENCE [LARGE SCALE GENOMIC DNA]</scope>
    <source>
        <strain evidence="16">ATCC 49814 / DSM 5838 / IFAM 1418</strain>
    </source>
</reference>
<dbReference type="AlphaFoldDB" id="C6XM04"/>
<keyword evidence="7 10" id="KW-0472">Membrane</keyword>
<proteinExistence type="inferred from homology"/>
<dbReference type="STRING" id="582402.Hbal_2155"/>
<feature type="domain" description="TonB-dependent receptor-like beta-barrel" evidence="13">
    <location>
        <begin position="181"/>
        <end position="590"/>
    </location>
</feature>
<evidence type="ECO:0000256" key="12">
    <source>
        <dbReference type="SAM" id="SignalP"/>
    </source>
</evidence>
<dbReference type="GO" id="GO:0044718">
    <property type="term" value="P:siderophore transmembrane transport"/>
    <property type="evidence" value="ECO:0007669"/>
    <property type="project" value="TreeGrafter"/>
</dbReference>
<feature type="chain" id="PRO_5002971452" evidence="12">
    <location>
        <begin position="22"/>
        <end position="616"/>
    </location>
</feature>
<evidence type="ECO:0000313" key="15">
    <source>
        <dbReference type="EMBL" id="ACT59836.1"/>
    </source>
</evidence>
<protein>
    <submittedName>
        <fullName evidence="15">TonB-dependent receptor</fullName>
    </submittedName>
</protein>
<dbReference type="PROSITE" id="PS52016">
    <property type="entry name" value="TONB_DEPENDENT_REC_3"/>
    <property type="match status" value="1"/>
</dbReference>
<evidence type="ECO:0000256" key="4">
    <source>
        <dbReference type="ARBA" id="ARBA00022692"/>
    </source>
</evidence>
<keyword evidence="9 10" id="KW-0998">Cell outer membrane</keyword>
<dbReference type="eggNOG" id="COG4206">
    <property type="taxonomic scope" value="Bacteria"/>
</dbReference>
<evidence type="ECO:0000256" key="2">
    <source>
        <dbReference type="ARBA" id="ARBA00022448"/>
    </source>
</evidence>
<dbReference type="OrthoDB" id="9796221at2"/>
<dbReference type="Pfam" id="PF07715">
    <property type="entry name" value="Plug"/>
    <property type="match status" value="1"/>
</dbReference>
<dbReference type="RefSeq" id="WP_015827986.1">
    <property type="nucleotide sequence ID" value="NC_012982.1"/>
</dbReference>
<evidence type="ECO:0000256" key="11">
    <source>
        <dbReference type="RuleBase" id="RU003357"/>
    </source>
</evidence>
<dbReference type="InterPro" id="IPR036942">
    <property type="entry name" value="Beta-barrel_TonB_sf"/>
</dbReference>
<evidence type="ECO:0000256" key="1">
    <source>
        <dbReference type="ARBA" id="ARBA00004571"/>
    </source>
</evidence>
<evidence type="ECO:0000256" key="8">
    <source>
        <dbReference type="ARBA" id="ARBA00023170"/>
    </source>
</evidence>